<dbReference type="EMBL" id="HACA01001783">
    <property type="protein sequence ID" value="CDW19144.1"/>
    <property type="molecule type" value="Transcribed_RNA"/>
</dbReference>
<evidence type="ECO:0000256" key="1">
    <source>
        <dbReference type="SAM" id="MobiDB-lite"/>
    </source>
</evidence>
<protein>
    <submittedName>
        <fullName evidence="2">Uncharacterized protein</fullName>
    </submittedName>
</protein>
<dbReference type="AlphaFoldDB" id="A0A0K2SZC9"/>
<proteinExistence type="predicted"/>
<name>A0A0K2SZC9_LEPSM</name>
<reference evidence="2" key="1">
    <citation type="submission" date="2014-05" db="EMBL/GenBank/DDBJ databases">
        <authorList>
            <person name="Chronopoulou M."/>
        </authorList>
    </citation>
    <scope>NUCLEOTIDE SEQUENCE</scope>
    <source>
        <tissue evidence="2">Whole organism</tissue>
    </source>
</reference>
<feature type="region of interest" description="Disordered" evidence="1">
    <location>
        <begin position="1"/>
        <end position="28"/>
    </location>
</feature>
<organism evidence="2">
    <name type="scientific">Lepeophtheirus salmonis</name>
    <name type="common">Salmon louse</name>
    <name type="synonym">Caligus salmonis</name>
    <dbReference type="NCBI Taxonomy" id="72036"/>
    <lineage>
        <taxon>Eukaryota</taxon>
        <taxon>Metazoa</taxon>
        <taxon>Ecdysozoa</taxon>
        <taxon>Arthropoda</taxon>
        <taxon>Crustacea</taxon>
        <taxon>Multicrustacea</taxon>
        <taxon>Hexanauplia</taxon>
        <taxon>Copepoda</taxon>
        <taxon>Siphonostomatoida</taxon>
        <taxon>Caligidae</taxon>
        <taxon>Lepeophtheirus</taxon>
    </lineage>
</organism>
<accession>A0A0K2SZC9</accession>
<evidence type="ECO:0000313" key="2">
    <source>
        <dbReference type="EMBL" id="CDW19144.1"/>
    </source>
</evidence>
<sequence length="56" mass="6573">MQISTSLLEESEEPGVQPHTHQENHEEVRGDLIYQGLPQIRLIKVRKEFQSRQGIY</sequence>